<dbReference type="AlphaFoldDB" id="I2H8L9"/>
<dbReference type="PANTHER" id="PTHR10529">
    <property type="entry name" value="AP COMPLEX SUBUNIT MU"/>
    <property type="match status" value="1"/>
</dbReference>
<keyword evidence="5" id="KW-0968">Cytoplasmic vesicle</keyword>
<dbReference type="PROSITE" id="PS00991">
    <property type="entry name" value="CLAT_ADAPTOR_M_2"/>
    <property type="match status" value="1"/>
</dbReference>
<reference evidence="8 9" key="1">
    <citation type="journal article" date="2011" name="Proc. Natl. Acad. Sci. U.S.A.">
        <title>Evolutionary erosion of yeast sex chromosomes by mating-type switching accidents.</title>
        <authorList>
            <person name="Gordon J.L."/>
            <person name="Armisen D."/>
            <person name="Proux-Wera E."/>
            <person name="Oheigeartaigh S.S."/>
            <person name="Byrne K.P."/>
            <person name="Wolfe K.H."/>
        </authorList>
    </citation>
    <scope>NUCLEOTIDE SEQUENCE [LARGE SCALE GENOMIC DNA]</scope>
    <source>
        <strain evidence="9">ATCC 34711 / CBS 6284 / DSM 70876 / NBRC 10599 / NRRL Y-10934 / UCD 77-7</strain>
    </source>
</reference>
<dbReference type="PROSITE" id="PS51072">
    <property type="entry name" value="MHD"/>
    <property type="match status" value="1"/>
</dbReference>
<dbReference type="GO" id="GO:0030123">
    <property type="term" value="C:AP-3 adaptor complex"/>
    <property type="evidence" value="ECO:0007669"/>
    <property type="project" value="EnsemblFungi"/>
</dbReference>
<keyword evidence="3" id="KW-0653">Protein transport</keyword>
<feature type="domain" description="MHD" evidence="7">
    <location>
        <begin position="267"/>
        <end position="608"/>
    </location>
</feature>
<dbReference type="STRING" id="1071380.I2H8L9"/>
<name>I2H8L9_HENB6</name>
<proteinExistence type="predicted"/>
<dbReference type="GO" id="GO:0006623">
    <property type="term" value="P:protein targeting to vacuole"/>
    <property type="evidence" value="ECO:0007669"/>
    <property type="project" value="EnsemblFungi"/>
</dbReference>
<dbReference type="eggNOG" id="KOG2740">
    <property type="taxonomic scope" value="Eukaryota"/>
</dbReference>
<dbReference type="OMA" id="NTHGRFD"/>
<dbReference type="InterPro" id="IPR018240">
    <property type="entry name" value="Clathrin_mu_CS"/>
</dbReference>
<evidence type="ECO:0000256" key="6">
    <source>
        <dbReference type="SAM" id="MobiDB-lite"/>
    </source>
</evidence>
<dbReference type="InterPro" id="IPR028565">
    <property type="entry name" value="MHD"/>
</dbReference>
<evidence type="ECO:0000256" key="4">
    <source>
        <dbReference type="ARBA" id="ARBA00023136"/>
    </source>
</evidence>
<dbReference type="RefSeq" id="XP_004182240.1">
    <property type="nucleotide sequence ID" value="XM_004182192.1"/>
</dbReference>
<dbReference type="Pfam" id="PF00928">
    <property type="entry name" value="Adap_comp_sub"/>
    <property type="match status" value="1"/>
</dbReference>
<protein>
    <recommendedName>
        <fullName evidence="7">MHD domain-containing protein</fullName>
    </recommendedName>
</protein>
<dbReference type="FunCoup" id="I2H8L9">
    <property type="interactions" value="165"/>
</dbReference>
<gene>
    <name evidence="8" type="primary">TBLA0I00620</name>
    <name evidence="8" type="ORF">TBLA_0I00620</name>
</gene>
<feature type="compositionally biased region" description="Basic and acidic residues" evidence="6">
    <location>
        <begin position="470"/>
        <end position="481"/>
    </location>
</feature>
<evidence type="ECO:0000256" key="3">
    <source>
        <dbReference type="ARBA" id="ARBA00022927"/>
    </source>
</evidence>
<dbReference type="HOGENOM" id="CLU_026449_0_0_1"/>
<dbReference type="GeneID" id="14497874"/>
<evidence type="ECO:0000256" key="1">
    <source>
        <dbReference type="ARBA" id="ARBA00004156"/>
    </source>
</evidence>
<organism evidence="8 9">
    <name type="scientific">Henningerozyma blattae (strain ATCC 34711 / CBS 6284 / DSM 70876 / NBRC 10599 / NRRL Y-10934 / UCD 77-7)</name>
    <name type="common">Yeast</name>
    <name type="synonym">Tetrapisispora blattae</name>
    <dbReference type="NCBI Taxonomy" id="1071380"/>
    <lineage>
        <taxon>Eukaryota</taxon>
        <taxon>Fungi</taxon>
        <taxon>Dikarya</taxon>
        <taxon>Ascomycota</taxon>
        <taxon>Saccharomycotina</taxon>
        <taxon>Saccharomycetes</taxon>
        <taxon>Saccharomycetales</taxon>
        <taxon>Saccharomycetaceae</taxon>
        <taxon>Henningerozyma</taxon>
    </lineage>
</organism>
<dbReference type="EMBL" id="HE806324">
    <property type="protein sequence ID" value="CCH62721.1"/>
    <property type="molecule type" value="Genomic_DNA"/>
</dbReference>
<keyword evidence="9" id="KW-1185">Reference proteome</keyword>
<dbReference type="InterPro" id="IPR050431">
    <property type="entry name" value="Adaptor_comp_med_subunit"/>
</dbReference>
<evidence type="ECO:0000256" key="2">
    <source>
        <dbReference type="ARBA" id="ARBA00022448"/>
    </source>
</evidence>
<keyword evidence="2" id="KW-0813">Transport</keyword>
<dbReference type="GO" id="GO:0006896">
    <property type="term" value="P:Golgi to vacuole transport"/>
    <property type="evidence" value="ECO:0007669"/>
    <property type="project" value="EnsemblFungi"/>
</dbReference>
<accession>I2H8L9</accession>
<feature type="region of interest" description="Disordered" evidence="6">
    <location>
        <begin position="470"/>
        <end position="520"/>
    </location>
</feature>
<dbReference type="InParanoid" id="I2H8L9"/>
<dbReference type="GO" id="GO:0030659">
    <property type="term" value="C:cytoplasmic vesicle membrane"/>
    <property type="evidence" value="ECO:0007669"/>
    <property type="project" value="UniProtKB-SubCell"/>
</dbReference>
<evidence type="ECO:0000313" key="8">
    <source>
        <dbReference type="EMBL" id="CCH62721.1"/>
    </source>
</evidence>
<keyword evidence="4" id="KW-0472">Membrane</keyword>
<dbReference type="SUPFAM" id="SSF49447">
    <property type="entry name" value="Second domain of Mu2 adaptin subunit (ap50) of ap2 adaptor"/>
    <property type="match status" value="1"/>
</dbReference>
<evidence type="ECO:0000313" key="9">
    <source>
        <dbReference type="Proteomes" id="UP000002866"/>
    </source>
</evidence>
<dbReference type="Proteomes" id="UP000002866">
    <property type="component" value="Chromosome 9"/>
</dbReference>
<comment type="subcellular location">
    <subcellularLocation>
        <location evidence="1">Cytoplasmic vesicle membrane</location>
    </subcellularLocation>
</comment>
<feature type="compositionally biased region" description="Acidic residues" evidence="6">
    <location>
        <begin position="490"/>
        <end position="508"/>
    </location>
</feature>
<dbReference type="KEGG" id="tbl:TBLA_0I00620"/>
<dbReference type="Gene3D" id="2.60.40.1170">
    <property type="entry name" value="Mu homology domain, subdomain B"/>
    <property type="match status" value="1"/>
</dbReference>
<dbReference type="InterPro" id="IPR036168">
    <property type="entry name" value="AP2_Mu_C_sf"/>
</dbReference>
<evidence type="ECO:0000256" key="5">
    <source>
        <dbReference type="ARBA" id="ARBA00023329"/>
    </source>
</evidence>
<dbReference type="GO" id="GO:0030131">
    <property type="term" value="C:clathrin adaptor complex"/>
    <property type="evidence" value="ECO:0007669"/>
    <property type="project" value="InterPro"/>
</dbReference>
<evidence type="ECO:0000259" key="7">
    <source>
        <dbReference type="PROSITE" id="PS51072"/>
    </source>
</evidence>
<dbReference type="OrthoDB" id="870at2759"/>
<sequence length="609" mass="69086">MIISIYVTDRSNSLIFQYLPDANSPTFNEFWTKIQYACPEIINTEDTLIDDSQNGDNNDNNTNENGEEYAKYIQDYNEIGHSNFNIHETIGKDLEVYKYYSKENSIYYWCLCSQDIYKGPLEPFVLLNRLDMTLLEYFDKNDLSIKKLINNSDRLSLIFYSFINGGEVNVGKLFMNNIRDNVPVKKDLSKVITSTAHTIQRSIQNVQTGGGSTRSITSNLLSGSNNTSNVSISGNGMGNNSSSGFGNSGTINNKVVPWRSGNVKYTNNEIYIDVIEEIHVVYQRRNSKRYHKINQFNRNDNSPMKLIRADIIGELNVRSYLSDNPMVEVTLVDRNYSDQKTGWSENDLFKQLNLGLPMFHDCVEIDYEKGINQDFRHIKFIPPDGKFSLMKYNIDLDNSISTTRQMGLISVEFQDGLGPKKDEFEVIVNIQNSTSLTHIKDLKVELYFREEKPLKSNSLIGITDDIPEGSRKISQVEDSKDNAYQTGSNDEAEKEEEEEEEDEEEEEEERVRVLRNTHGRFDTQTDGLSGSWIFDHETAVGSMPVLRGCTGSTQLKLSGANMTYEHGGVSASGIRVSSIDVIGLGIANNTKVFKGVKYETVSSNYELRV</sequence>